<protein>
    <submittedName>
        <fullName evidence="2">GNAT family N-acetyltransferase</fullName>
    </submittedName>
</protein>
<dbReference type="Gene3D" id="3.40.630.30">
    <property type="match status" value="1"/>
</dbReference>
<dbReference type="InterPro" id="IPR016181">
    <property type="entry name" value="Acyl_CoA_acyltransferase"/>
</dbReference>
<dbReference type="SUPFAM" id="SSF55729">
    <property type="entry name" value="Acyl-CoA N-acyltransferases (Nat)"/>
    <property type="match status" value="1"/>
</dbReference>
<feature type="domain" description="N-acetyltransferase" evidence="1">
    <location>
        <begin position="45"/>
        <end position="209"/>
    </location>
</feature>
<dbReference type="InterPro" id="IPR000182">
    <property type="entry name" value="GNAT_dom"/>
</dbReference>
<reference evidence="2 3" key="1">
    <citation type="journal article" date="2018" name="Nat. Biotechnol.">
        <title>A standardized bacterial taxonomy based on genome phylogeny substantially revises the tree of life.</title>
        <authorList>
            <person name="Parks D.H."/>
            <person name="Chuvochina M."/>
            <person name="Waite D.W."/>
            <person name="Rinke C."/>
            <person name="Skarshewski A."/>
            <person name="Chaumeil P.A."/>
            <person name="Hugenholtz P."/>
        </authorList>
    </citation>
    <scope>NUCLEOTIDE SEQUENCE [LARGE SCALE GENOMIC DNA]</scope>
    <source>
        <strain evidence="2">UBA8844</strain>
    </source>
</reference>
<evidence type="ECO:0000313" key="2">
    <source>
        <dbReference type="EMBL" id="HCT58651.1"/>
    </source>
</evidence>
<dbReference type="Pfam" id="PF13508">
    <property type="entry name" value="Acetyltransf_7"/>
    <property type="match status" value="1"/>
</dbReference>
<accession>A0A3D4VC07</accession>
<evidence type="ECO:0000313" key="3">
    <source>
        <dbReference type="Proteomes" id="UP000264071"/>
    </source>
</evidence>
<comment type="caution">
    <text evidence="2">The sequence shown here is derived from an EMBL/GenBank/DDBJ whole genome shotgun (WGS) entry which is preliminary data.</text>
</comment>
<gene>
    <name evidence="2" type="ORF">DGD08_15710</name>
</gene>
<dbReference type="GO" id="GO:0016747">
    <property type="term" value="F:acyltransferase activity, transferring groups other than amino-acyl groups"/>
    <property type="evidence" value="ECO:0007669"/>
    <property type="project" value="InterPro"/>
</dbReference>
<proteinExistence type="predicted"/>
<evidence type="ECO:0000259" key="1">
    <source>
        <dbReference type="PROSITE" id="PS51186"/>
    </source>
</evidence>
<dbReference type="Proteomes" id="UP000264071">
    <property type="component" value="Unassembled WGS sequence"/>
</dbReference>
<dbReference type="PROSITE" id="PS51186">
    <property type="entry name" value="GNAT"/>
    <property type="match status" value="1"/>
</dbReference>
<name>A0A3D4VC07_9BACT</name>
<dbReference type="EMBL" id="DPIY01000011">
    <property type="protein sequence ID" value="HCT58651.1"/>
    <property type="molecule type" value="Genomic_DNA"/>
</dbReference>
<sequence>MNHLQFAPASLQHLDFVVHAVTAAEQVPLSGAGTMYEAIYGLDPSEFRAFAVEALSGEHFGNPLSLAGFRLLLDADKPVACCTQWVESEGAAPSGTTVAMLMSRFLGISRLRSRASFIRALAAVAPKRTAGSLQLESFFVAPEFRGAGLAAALTSYCISETTARSTTTHAEISLLAENTAAARAYRSAGFESFWHTPANDPLFAERTGSAGFVQLRRTIQTLTPNTEASGDQ</sequence>
<organism evidence="2 3">
    <name type="scientific">Gemmatimonas aurantiaca</name>
    <dbReference type="NCBI Taxonomy" id="173480"/>
    <lineage>
        <taxon>Bacteria</taxon>
        <taxon>Pseudomonadati</taxon>
        <taxon>Gemmatimonadota</taxon>
        <taxon>Gemmatimonadia</taxon>
        <taxon>Gemmatimonadales</taxon>
        <taxon>Gemmatimonadaceae</taxon>
        <taxon>Gemmatimonas</taxon>
    </lineage>
</organism>
<keyword evidence="2" id="KW-0808">Transferase</keyword>
<dbReference type="AlphaFoldDB" id="A0A3D4VC07"/>